<dbReference type="PANTHER" id="PTHR30097">
    <property type="entry name" value="CATION EFFLUX SYSTEM PROTEIN CUSB"/>
    <property type="match status" value="1"/>
</dbReference>
<dbReference type="EMBL" id="JAYFUM010000007">
    <property type="protein sequence ID" value="MEA5138749.1"/>
    <property type="molecule type" value="Genomic_DNA"/>
</dbReference>
<dbReference type="Gene3D" id="2.40.30.170">
    <property type="match status" value="1"/>
</dbReference>
<comment type="similarity">
    <text evidence="1">Belongs to the membrane fusion protein (MFP) (TC 8.A.1) family.</text>
</comment>
<sequence>MNNSQKYSLNTLQKSVFIAYSFVLMMACSSPKTEEVKTEKEVAKDLISLTPEQVKNAHLVIGSFDETTLSEEIKANGVVDVPPMNMASVSIPISGYVKSTNILPGSPIKKGGVLASIYSMDYIQLQQDYLQSLSRLKFLEQELSRQTVLSQEDVGAKKKLQQADSEVASIKAQAQALALKLEMIGCSMDKLRKGQISSVVNIISPIEGYVKTVNLSIGKNVAPTDVLFEIVGNDHKHLELKVFENDISKVKIGQKIVVENPKFSDSPVTATVFLVGKNVEPDTKTINIHGHIVNEALEEKFTVGQFVNSKILTRNRIAKTLPETAIVLHGEGGFIFIKTKENTFQQIPVKIGLSERGNVEVFPEKNIGNQLIVKQGASILQAMLTASDE</sequence>
<proteinExistence type="inferred from homology"/>
<evidence type="ECO:0000313" key="3">
    <source>
        <dbReference type="EMBL" id="MEA5138749.1"/>
    </source>
</evidence>
<keyword evidence="4" id="KW-1185">Reference proteome</keyword>
<dbReference type="InterPro" id="IPR051909">
    <property type="entry name" value="MFP_Cation_Efflux"/>
</dbReference>
<reference evidence="3 4" key="1">
    <citation type="submission" date="2023-12" db="EMBL/GenBank/DDBJ databases">
        <title>Novel species of the genus Arcicella isolated from rivers.</title>
        <authorList>
            <person name="Lu H."/>
        </authorList>
    </citation>
    <scope>NUCLEOTIDE SEQUENCE [LARGE SCALE GENOMIC DNA]</scope>
    <source>
        <strain evidence="3 4">KCTC 23307</strain>
    </source>
</reference>
<name>A0ABU5Q7E8_9BACT</name>
<dbReference type="SUPFAM" id="SSF111369">
    <property type="entry name" value="HlyD-like secretion proteins"/>
    <property type="match status" value="1"/>
</dbReference>
<dbReference type="InterPro" id="IPR006143">
    <property type="entry name" value="RND_pump_MFP"/>
</dbReference>
<keyword evidence="2" id="KW-0813">Transport</keyword>
<dbReference type="Proteomes" id="UP001302949">
    <property type="component" value="Unassembled WGS sequence"/>
</dbReference>
<comment type="caution">
    <text evidence="3">The sequence shown here is derived from an EMBL/GenBank/DDBJ whole genome shotgun (WGS) entry which is preliminary data.</text>
</comment>
<dbReference type="Gene3D" id="1.10.287.470">
    <property type="entry name" value="Helix hairpin bin"/>
    <property type="match status" value="1"/>
</dbReference>
<evidence type="ECO:0000313" key="4">
    <source>
        <dbReference type="Proteomes" id="UP001302949"/>
    </source>
</evidence>
<dbReference type="Gene3D" id="2.40.420.20">
    <property type="match status" value="1"/>
</dbReference>
<evidence type="ECO:0000256" key="2">
    <source>
        <dbReference type="ARBA" id="ARBA00022448"/>
    </source>
</evidence>
<organism evidence="3 4">
    <name type="scientific">Arcicella rigui</name>
    <dbReference type="NCBI Taxonomy" id="797020"/>
    <lineage>
        <taxon>Bacteria</taxon>
        <taxon>Pseudomonadati</taxon>
        <taxon>Bacteroidota</taxon>
        <taxon>Cytophagia</taxon>
        <taxon>Cytophagales</taxon>
        <taxon>Flectobacillaceae</taxon>
        <taxon>Arcicella</taxon>
    </lineage>
</organism>
<dbReference type="RefSeq" id="WP_323295917.1">
    <property type="nucleotide sequence ID" value="NZ_JAYFUM010000007.1"/>
</dbReference>
<accession>A0ABU5Q7E8</accession>
<protein>
    <submittedName>
        <fullName evidence="3">Efflux RND transporter periplasmic adaptor subunit</fullName>
    </submittedName>
</protein>
<gene>
    <name evidence="3" type="ORF">VB248_06385</name>
</gene>
<evidence type="ECO:0000256" key="1">
    <source>
        <dbReference type="ARBA" id="ARBA00009477"/>
    </source>
</evidence>
<dbReference type="NCBIfam" id="TIGR01730">
    <property type="entry name" value="RND_mfp"/>
    <property type="match status" value="1"/>
</dbReference>
<dbReference type="PROSITE" id="PS51257">
    <property type="entry name" value="PROKAR_LIPOPROTEIN"/>
    <property type="match status" value="1"/>
</dbReference>
<dbReference type="PANTHER" id="PTHR30097:SF4">
    <property type="entry name" value="SLR6042 PROTEIN"/>
    <property type="match status" value="1"/>
</dbReference>